<protein>
    <submittedName>
        <fullName evidence="2">Nuclear transport factor 2 family protein</fullName>
    </submittedName>
</protein>
<dbReference type="SUPFAM" id="SSF54427">
    <property type="entry name" value="NTF2-like"/>
    <property type="match status" value="1"/>
</dbReference>
<comment type="caution">
    <text evidence="2">The sequence shown here is derived from an EMBL/GenBank/DDBJ whole genome shotgun (WGS) entry which is preliminary data.</text>
</comment>
<organism evidence="2 3">
    <name type="scientific">Novosphingobium aquae</name>
    <dbReference type="NCBI Taxonomy" id="3133435"/>
    <lineage>
        <taxon>Bacteria</taxon>
        <taxon>Pseudomonadati</taxon>
        <taxon>Pseudomonadota</taxon>
        <taxon>Alphaproteobacteria</taxon>
        <taxon>Sphingomonadales</taxon>
        <taxon>Sphingomonadaceae</taxon>
        <taxon>Novosphingobium</taxon>
    </lineage>
</organism>
<dbReference type="RefSeq" id="WP_339967987.1">
    <property type="nucleotide sequence ID" value="NZ_JBBHJY010000007.1"/>
</dbReference>
<evidence type="ECO:0000313" key="2">
    <source>
        <dbReference type="EMBL" id="MEJ6011111.1"/>
    </source>
</evidence>
<accession>A0ABU8SAX4</accession>
<evidence type="ECO:0000259" key="1">
    <source>
        <dbReference type="Pfam" id="PF13577"/>
    </source>
</evidence>
<dbReference type="InterPro" id="IPR037401">
    <property type="entry name" value="SnoaL-like"/>
</dbReference>
<sequence>MNQAVRVGTGLSAQDERAITAVLIAYATGIDQRDWPLFQSLFTFDCEVDYGGFGKWHGATAITEYMKQAHADIGPTLHRISNIEIHSASGGVLARSYVDALLTPMNVGGPTHRGVGYYDDQFARTGSGWQIARRQFHAVLLD</sequence>
<dbReference type="EMBL" id="JBBHJY010000007">
    <property type="protein sequence ID" value="MEJ6011111.1"/>
    <property type="molecule type" value="Genomic_DNA"/>
</dbReference>
<name>A0ABU8SAX4_9SPHN</name>
<keyword evidence="3" id="KW-1185">Reference proteome</keyword>
<gene>
    <name evidence="2" type="ORF">WG900_14400</name>
</gene>
<dbReference type="CDD" id="cd00531">
    <property type="entry name" value="NTF2_like"/>
    <property type="match status" value="1"/>
</dbReference>
<reference evidence="2 3" key="1">
    <citation type="submission" date="2024-03" db="EMBL/GenBank/DDBJ databases">
        <authorList>
            <person name="Jo J.-H."/>
        </authorList>
    </citation>
    <scope>NUCLEOTIDE SEQUENCE [LARGE SCALE GENOMIC DNA]</scope>
    <source>
        <strain evidence="2 3">AS3R-12</strain>
    </source>
</reference>
<dbReference type="InterPro" id="IPR032710">
    <property type="entry name" value="NTF2-like_dom_sf"/>
</dbReference>
<dbReference type="Gene3D" id="3.10.450.50">
    <property type="match status" value="1"/>
</dbReference>
<proteinExistence type="predicted"/>
<dbReference type="Pfam" id="PF13577">
    <property type="entry name" value="SnoaL_4"/>
    <property type="match status" value="1"/>
</dbReference>
<evidence type="ECO:0000313" key="3">
    <source>
        <dbReference type="Proteomes" id="UP001379235"/>
    </source>
</evidence>
<feature type="domain" description="SnoaL-like" evidence="1">
    <location>
        <begin position="13"/>
        <end position="134"/>
    </location>
</feature>
<dbReference type="Proteomes" id="UP001379235">
    <property type="component" value="Unassembled WGS sequence"/>
</dbReference>